<feature type="domain" description="Nucleoside transporter/FeoB GTPase Gate" evidence="13">
    <location>
        <begin position="707"/>
        <end position="805"/>
    </location>
</feature>
<keyword evidence="6 8" id="KW-1133">Transmembrane helix</keyword>
<feature type="transmembrane region" description="Helical" evidence="8">
    <location>
        <begin position="781"/>
        <end position="802"/>
    </location>
</feature>
<dbReference type="InterPro" id="IPR008276">
    <property type="entry name" value="C_nuclsd_transpt"/>
</dbReference>
<evidence type="ECO:0000259" key="13">
    <source>
        <dbReference type="Pfam" id="PF07670"/>
    </source>
</evidence>
<accession>A0A8J9Y2X0</accession>
<keyword evidence="15" id="KW-1185">Reference proteome</keyword>
<name>A0A8J9Y2X0_9NEOP</name>
<feature type="transmembrane region" description="Helical" evidence="8">
    <location>
        <begin position="866"/>
        <end position="888"/>
    </location>
</feature>
<evidence type="ECO:0000256" key="1">
    <source>
        <dbReference type="ARBA" id="ARBA00004123"/>
    </source>
</evidence>
<evidence type="ECO:0000256" key="8">
    <source>
        <dbReference type="SAM" id="Phobius"/>
    </source>
</evidence>
<dbReference type="AlphaFoldDB" id="A0A8J9Y2X0"/>
<dbReference type="GO" id="GO:0005415">
    <property type="term" value="F:nucleoside:sodium symporter activity"/>
    <property type="evidence" value="ECO:0007669"/>
    <property type="project" value="TreeGrafter"/>
</dbReference>
<dbReference type="InterPro" id="IPR011642">
    <property type="entry name" value="Gate_dom"/>
</dbReference>
<comment type="similarity">
    <text evidence="3">Belongs to the concentrative nucleoside transporter (CNT) (TC 2.A.41) family.</text>
</comment>
<dbReference type="InterPro" id="IPR011657">
    <property type="entry name" value="CNT_C_dom"/>
</dbReference>
<evidence type="ECO:0000259" key="9">
    <source>
        <dbReference type="Pfam" id="PF01773"/>
    </source>
</evidence>
<dbReference type="Pfam" id="PF07670">
    <property type="entry name" value="Gate"/>
    <property type="match status" value="1"/>
</dbReference>
<feature type="non-terminal residue" evidence="14">
    <location>
        <position position="1026"/>
    </location>
</feature>
<gene>
    <name evidence="14" type="ORF">BINO364_LOCUS3540</name>
</gene>
<feature type="domain" description="Concentrative nucleoside transporter N-terminal" evidence="9">
    <location>
        <begin position="182"/>
        <end position="236"/>
    </location>
</feature>
<evidence type="ECO:0000256" key="7">
    <source>
        <dbReference type="ARBA" id="ARBA00023136"/>
    </source>
</evidence>
<feature type="domain" description="Concentrative nucleoside transporter C-terminal" evidence="12">
    <location>
        <begin position="809"/>
        <end position="1017"/>
    </location>
</feature>
<evidence type="ECO:0000256" key="4">
    <source>
        <dbReference type="ARBA" id="ARBA00022475"/>
    </source>
</evidence>
<keyword evidence="5 8" id="KW-0812">Transmembrane</keyword>
<proteinExistence type="inferred from homology"/>
<feature type="domain" description="HTH psq-type" evidence="11">
    <location>
        <begin position="258"/>
        <end position="299"/>
    </location>
</feature>
<dbReference type="PANTHER" id="PTHR10590">
    <property type="entry name" value="SODIUM/NUCLEOSIDE COTRANSPORTER"/>
    <property type="match status" value="1"/>
</dbReference>
<evidence type="ECO:0000259" key="11">
    <source>
        <dbReference type="Pfam" id="PF05225"/>
    </source>
</evidence>
<evidence type="ECO:0000256" key="5">
    <source>
        <dbReference type="ARBA" id="ARBA00022692"/>
    </source>
</evidence>
<feature type="transmembrane region" description="Helical" evidence="8">
    <location>
        <begin position="999"/>
        <end position="1020"/>
    </location>
</feature>
<feature type="transmembrane region" description="Helical" evidence="8">
    <location>
        <begin position="206"/>
        <end position="223"/>
    </location>
</feature>
<feature type="transmembrane region" description="Helical" evidence="8">
    <location>
        <begin position="149"/>
        <end position="169"/>
    </location>
</feature>
<reference evidence="14" key="1">
    <citation type="submission" date="2021-12" db="EMBL/GenBank/DDBJ databases">
        <authorList>
            <person name="Martin H S."/>
        </authorList>
    </citation>
    <scope>NUCLEOTIDE SEQUENCE</scope>
</reference>
<evidence type="ECO:0000256" key="6">
    <source>
        <dbReference type="ARBA" id="ARBA00022989"/>
    </source>
</evidence>
<dbReference type="OrthoDB" id="6075923at2759"/>
<dbReference type="Pfam" id="PF01773">
    <property type="entry name" value="Nucleos_tra2_N"/>
    <property type="match status" value="1"/>
</dbReference>
<dbReference type="GO" id="GO:0005634">
    <property type="term" value="C:nucleus"/>
    <property type="evidence" value="ECO:0007669"/>
    <property type="project" value="UniProtKB-SubCell"/>
</dbReference>
<dbReference type="Pfam" id="PF05225">
    <property type="entry name" value="HTH_psq"/>
    <property type="match status" value="1"/>
</dbReference>
<sequence>MEQVRKRHSEANGAVELSSVQKKEPTHNGTVHEQLDYVPSGWLEVTLSKVGSSTDIFLQKNRSAMRTIIIFILNGAVIGYFLACLYYWMTYSKEPLELCHGFGSLIAFLGIIYFFVFYFLVVKRSIGKWFDKAVWTKVKSVSSGFWKIIVFRWCLCIAVIGAIAFFLYWDTRDSPGRLISLIGLFLILTLGFVFSLHPGRINWRTVSMGLLIQFLFGLVLIRWEPGRTALRCFSEKMPPGRNKLKHTIKNKRTYFQYTEEALAQAVQAIRTENKSIREACHHYGVPRSTVQDRISGRYKEQPRKVGPEPILGIDGEQKIVDWITELAKCGIPVSKEVLLENVAKIIKNILRENKFPEGRPGQTWYQNVLRRHPKIRVREPESINKAREAVRESLIKKWFTDLECFLIERGVIDIMNDPDRILNADETGVSLCPKSGKVLAPKGYKNVYIVKRGNENETITVLIMITASGKVCPPLVVFPYIKPSKAVVDSMPEGWIIGKTELGWMRSNVFYEYIANDFNNWLVENNIKKPVILFVDGHKSHMSMPLSQFCAENDIALPPNTTHIMQLADETLDTDMTQDIKNGFRKCGLFPFNPNKLKIINRNNIKPNIPKRKQTKAKESDSDIINTDKDIEINIKKTKVIETDKFNIIKKVDIKEINKISEDKIDKEMSHKSETAIDVATFLSYGIDGAAFVFGELLVREEKVFAFSTLPVIFFFSMLVEVLFFWGALQWFCLKLGRLLQNAAGTTVCESVIAVGNVFLGMTESILLIKPYVSILTPSELHLIMASGFATVSGTILSAYIGFGAEPIHLVTASMMSAPAAVCYAKLMLPETKRSLTTVDNIQAVEKQDQSALSAATRGATNGISLILNIIANLVAFVSFITFVNGVLSYCGGMLGNENINLEWIFGKIFIPLCWCMGVPWEECELVGSLIGLKTVVNEFVAYQRMGEMKREGLLSPRAELIATYSLCGFTNPSSAGIMIGAIAAMAPNQRETLSSMAVRAFFAGCGICFMNACVAGVLMPEGSFG</sequence>
<evidence type="ECO:0000313" key="15">
    <source>
        <dbReference type="Proteomes" id="UP000838878"/>
    </source>
</evidence>
<evidence type="ECO:0000259" key="12">
    <source>
        <dbReference type="Pfam" id="PF07662"/>
    </source>
</evidence>
<dbReference type="InterPro" id="IPR009057">
    <property type="entry name" value="Homeodomain-like_sf"/>
</dbReference>
<dbReference type="SUPFAM" id="SSF46689">
    <property type="entry name" value="Homeodomain-like"/>
    <property type="match status" value="1"/>
</dbReference>
<evidence type="ECO:0000256" key="3">
    <source>
        <dbReference type="ARBA" id="ARBA00009033"/>
    </source>
</evidence>
<dbReference type="Proteomes" id="UP000838878">
    <property type="component" value="Chromosome 11"/>
</dbReference>
<protein>
    <recommendedName>
        <fullName evidence="16">Sodium/nucleoside cotransporter</fullName>
    </recommendedName>
</protein>
<evidence type="ECO:0000313" key="14">
    <source>
        <dbReference type="EMBL" id="CAH0716859.1"/>
    </source>
</evidence>
<dbReference type="PANTHER" id="PTHR10590:SF4">
    <property type="entry name" value="SOLUTE CARRIER FAMILY 28 MEMBER 3"/>
    <property type="match status" value="1"/>
</dbReference>
<evidence type="ECO:0008006" key="16">
    <source>
        <dbReference type="Google" id="ProtNLM"/>
    </source>
</evidence>
<feature type="transmembrane region" description="Helical" evidence="8">
    <location>
        <begin position="101"/>
        <end position="122"/>
    </location>
</feature>
<feature type="transmembrane region" description="Helical" evidence="8">
    <location>
        <begin position="962"/>
        <end position="987"/>
    </location>
</feature>
<feature type="transmembrane region" description="Helical" evidence="8">
    <location>
        <begin position="175"/>
        <end position="194"/>
    </location>
</feature>
<dbReference type="InterPro" id="IPR007889">
    <property type="entry name" value="HTH_Psq"/>
</dbReference>
<feature type="domain" description="DDE-1" evidence="10">
    <location>
        <begin position="457"/>
        <end position="570"/>
    </location>
</feature>
<organism evidence="14 15">
    <name type="scientific">Brenthis ino</name>
    <name type="common">lesser marbled fritillary</name>
    <dbReference type="NCBI Taxonomy" id="405034"/>
    <lineage>
        <taxon>Eukaryota</taxon>
        <taxon>Metazoa</taxon>
        <taxon>Ecdysozoa</taxon>
        <taxon>Arthropoda</taxon>
        <taxon>Hexapoda</taxon>
        <taxon>Insecta</taxon>
        <taxon>Pterygota</taxon>
        <taxon>Neoptera</taxon>
        <taxon>Endopterygota</taxon>
        <taxon>Lepidoptera</taxon>
        <taxon>Glossata</taxon>
        <taxon>Ditrysia</taxon>
        <taxon>Papilionoidea</taxon>
        <taxon>Nymphalidae</taxon>
        <taxon>Heliconiinae</taxon>
        <taxon>Argynnini</taxon>
        <taxon>Brenthis</taxon>
    </lineage>
</organism>
<keyword evidence="7 8" id="KW-0472">Membrane</keyword>
<feature type="transmembrane region" description="Helical" evidence="8">
    <location>
        <begin position="711"/>
        <end position="732"/>
    </location>
</feature>
<dbReference type="InterPro" id="IPR002668">
    <property type="entry name" value="CNT_N_dom"/>
</dbReference>
<comment type="subcellular location">
    <subcellularLocation>
        <location evidence="2">Cell membrane</location>
        <topology evidence="2">Multi-pass membrane protein</topology>
    </subcellularLocation>
    <subcellularLocation>
        <location evidence="1">Nucleus</location>
    </subcellularLocation>
</comment>
<dbReference type="Pfam" id="PF07662">
    <property type="entry name" value="Nucleos_tra2_C"/>
    <property type="match status" value="1"/>
</dbReference>
<dbReference type="GO" id="GO:0005886">
    <property type="term" value="C:plasma membrane"/>
    <property type="evidence" value="ECO:0007669"/>
    <property type="project" value="UniProtKB-SubCell"/>
</dbReference>
<evidence type="ECO:0000256" key="2">
    <source>
        <dbReference type="ARBA" id="ARBA00004651"/>
    </source>
</evidence>
<dbReference type="Pfam" id="PF03184">
    <property type="entry name" value="DDE_1"/>
    <property type="match status" value="1"/>
</dbReference>
<dbReference type="Gene3D" id="1.10.10.60">
    <property type="entry name" value="Homeodomain-like"/>
    <property type="match status" value="1"/>
</dbReference>
<dbReference type="GO" id="GO:0003677">
    <property type="term" value="F:DNA binding"/>
    <property type="evidence" value="ECO:0007669"/>
    <property type="project" value="InterPro"/>
</dbReference>
<feature type="transmembrane region" description="Helical" evidence="8">
    <location>
        <begin position="68"/>
        <end position="89"/>
    </location>
</feature>
<dbReference type="InterPro" id="IPR004875">
    <property type="entry name" value="DDE_SF_endonuclease_dom"/>
</dbReference>
<evidence type="ECO:0000259" key="10">
    <source>
        <dbReference type="Pfam" id="PF03184"/>
    </source>
</evidence>
<dbReference type="EMBL" id="OV170231">
    <property type="protein sequence ID" value="CAH0716859.1"/>
    <property type="molecule type" value="Genomic_DNA"/>
</dbReference>
<keyword evidence="4" id="KW-1003">Cell membrane</keyword>